<organism evidence="1 2">
    <name type="scientific">Cytobacillus firmus</name>
    <name type="common">Bacillus firmus</name>
    <dbReference type="NCBI Taxonomy" id="1399"/>
    <lineage>
        <taxon>Bacteria</taxon>
        <taxon>Bacillati</taxon>
        <taxon>Bacillota</taxon>
        <taxon>Bacilli</taxon>
        <taxon>Bacillales</taxon>
        <taxon>Bacillaceae</taxon>
        <taxon>Cytobacillus</taxon>
    </lineage>
</organism>
<dbReference type="Proteomes" id="UP000465778">
    <property type="component" value="Unassembled WGS sequence"/>
</dbReference>
<dbReference type="AlphaFoldDB" id="A0A800N8K2"/>
<accession>A0A800N8K2</accession>
<name>A0A800N8K2_CYTFI</name>
<reference evidence="1 2" key="1">
    <citation type="journal article" date="2020" name="G3 (Bethesda)">
        <title>Whole Genome Sequencing and Comparative Genomics of Two Nematicidal Bacillus Strains Reveals a Wide Range of Possible Virulence Factors.</title>
        <authorList>
            <person name="Susic N."/>
            <person name="Janezic S."/>
            <person name="Rupnik M."/>
            <person name="Geric Stare B."/>
        </authorList>
    </citation>
    <scope>NUCLEOTIDE SEQUENCE [LARGE SCALE GENOMIC DNA]</scope>
    <source>
        <strain evidence="1 2">I-1582</strain>
    </source>
</reference>
<sequence length="37" mass="4348">MSNGESIADWITEKEEKGNQFIQRMADIVCEQFKNKE</sequence>
<comment type="caution">
    <text evidence="1">The sequence shown here is derived from an EMBL/GenBank/DDBJ whole genome shotgun (WGS) entry which is preliminary data.</text>
</comment>
<dbReference type="EMBL" id="VDEM01000094">
    <property type="protein sequence ID" value="KAF0821605.1"/>
    <property type="molecule type" value="Genomic_DNA"/>
</dbReference>
<proteinExistence type="predicted"/>
<protein>
    <submittedName>
        <fullName evidence="1">Uncharacterized protein</fullName>
    </submittedName>
</protein>
<evidence type="ECO:0000313" key="2">
    <source>
        <dbReference type="Proteomes" id="UP000465778"/>
    </source>
</evidence>
<evidence type="ECO:0000313" key="1">
    <source>
        <dbReference type="EMBL" id="KAF0821605.1"/>
    </source>
</evidence>
<gene>
    <name evidence="1" type="ORF">KIS1582_4640</name>
</gene>